<keyword evidence="3" id="KW-0808">Transferase</keyword>
<reference evidence="11 12" key="1">
    <citation type="journal article" date="2005" name="Infect. Immun.">
        <title>Comparative genomic analysis of Chlamydia trachomatis oculotropic and genitotropic strains.</title>
        <authorList>
            <person name="Carlson J.H."/>
            <person name="Porcella S.F."/>
            <person name="McClarty G."/>
            <person name="Caldwell H.D."/>
        </authorList>
    </citation>
    <scope>NUCLEOTIDE SEQUENCE [LARGE SCALE GENOMIC DNA]</scope>
    <source>
        <strain evidence="12">ATCC VR-571B / DSM 19440 / HAR-13</strain>
    </source>
</reference>
<evidence type="ECO:0000313" key="12">
    <source>
        <dbReference type="Proteomes" id="UP000002532"/>
    </source>
</evidence>
<gene>
    <name evidence="11" type="ordered locus">CTA_0060</name>
</gene>
<dbReference type="PANTHER" id="PTHR30616:SF2">
    <property type="entry name" value="PURINE NUCLEOSIDE PHOSPHORYLASE LACC1"/>
    <property type="match status" value="1"/>
</dbReference>
<evidence type="ECO:0000256" key="4">
    <source>
        <dbReference type="ARBA" id="ARBA00022723"/>
    </source>
</evidence>
<comment type="similarity">
    <text evidence="2 10">Belongs to the purine nucleoside phosphorylase YfiH/LACC1 family.</text>
</comment>
<dbReference type="CDD" id="cd16833">
    <property type="entry name" value="YfiH"/>
    <property type="match status" value="1"/>
</dbReference>
<sequence>MERARIGSLMTLPSEALRKQTFPELEYLPIRHGIFPKQDDKEEASQVSDEVISSSLGGNDFCNARQVHGTSVRYVTPKTPKRAPADGLFTTTPLLSLHIYHADCQAAIFYDPENHVIANVHAGWRGLVGNIYAVTVRLLKKTFNTRPQDLIVAISPSLGPDMAVYPDYKRLFPSSFFPLMPKENHLDFRAVARKQLLSEGLSGNHIFISERCTCSESNTFFSFRSWKSRHQQDPSAIRSRKNNVTAVLLLPR</sequence>
<dbReference type="InterPro" id="IPR011324">
    <property type="entry name" value="Cytotoxic_necrot_fac-like_cat"/>
</dbReference>
<dbReference type="InterPro" id="IPR038371">
    <property type="entry name" value="Cu_polyphenol_OxRdtase_sf"/>
</dbReference>
<dbReference type="GO" id="GO:0017061">
    <property type="term" value="F:S-methyl-5-thioadenosine phosphorylase activity"/>
    <property type="evidence" value="ECO:0007669"/>
    <property type="project" value="UniProtKB-EC"/>
</dbReference>
<dbReference type="Pfam" id="PF02578">
    <property type="entry name" value="Cu-oxidase_4"/>
    <property type="match status" value="1"/>
</dbReference>
<evidence type="ECO:0000313" key="11">
    <source>
        <dbReference type="EMBL" id="AAX50307.1"/>
    </source>
</evidence>
<name>A0A0H2X1B2_CHLTA</name>
<comment type="catalytic activity">
    <reaction evidence="8">
        <text>adenosine + phosphate = alpha-D-ribose 1-phosphate + adenine</text>
        <dbReference type="Rhea" id="RHEA:27642"/>
        <dbReference type="ChEBI" id="CHEBI:16335"/>
        <dbReference type="ChEBI" id="CHEBI:16708"/>
        <dbReference type="ChEBI" id="CHEBI:43474"/>
        <dbReference type="ChEBI" id="CHEBI:57720"/>
        <dbReference type="EC" id="2.4.2.1"/>
    </reaction>
    <physiologicalReaction direction="left-to-right" evidence="8">
        <dbReference type="Rhea" id="RHEA:27643"/>
    </physiologicalReaction>
</comment>
<keyword evidence="5" id="KW-0378">Hydrolase</keyword>
<evidence type="ECO:0000256" key="7">
    <source>
        <dbReference type="ARBA" id="ARBA00047989"/>
    </source>
</evidence>
<organism evidence="11 12">
    <name type="scientific">Chlamydia trachomatis serovar A (strain ATCC VR-571B / DSM 19440 / HAR-13)</name>
    <dbReference type="NCBI Taxonomy" id="315277"/>
    <lineage>
        <taxon>Bacteria</taxon>
        <taxon>Pseudomonadati</taxon>
        <taxon>Chlamydiota</taxon>
        <taxon>Chlamydiia</taxon>
        <taxon>Chlamydiales</taxon>
        <taxon>Chlamydiaceae</taxon>
        <taxon>Chlamydia/Chlamydophila group</taxon>
        <taxon>Chlamydia</taxon>
    </lineage>
</organism>
<evidence type="ECO:0000256" key="2">
    <source>
        <dbReference type="ARBA" id="ARBA00007353"/>
    </source>
</evidence>
<dbReference type="InterPro" id="IPR003730">
    <property type="entry name" value="Cu_polyphenol_OxRdtase"/>
</dbReference>
<dbReference type="HOGENOM" id="CLU_105765_0_0_0"/>
<evidence type="ECO:0000256" key="3">
    <source>
        <dbReference type="ARBA" id="ARBA00022679"/>
    </source>
</evidence>
<dbReference type="GO" id="GO:0016787">
    <property type="term" value="F:hydrolase activity"/>
    <property type="evidence" value="ECO:0007669"/>
    <property type="project" value="UniProtKB-KW"/>
</dbReference>
<proteinExistence type="inferred from homology"/>
<keyword evidence="4" id="KW-0479">Metal-binding</keyword>
<dbReference type="Gene3D" id="3.60.140.10">
    <property type="entry name" value="CNF1/YfiH-like putative cysteine hydrolases"/>
    <property type="match status" value="1"/>
</dbReference>
<comment type="catalytic activity">
    <reaction evidence="7">
        <text>adenosine + H2O + H(+) = inosine + NH4(+)</text>
        <dbReference type="Rhea" id="RHEA:24408"/>
        <dbReference type="ChEBI" id="CHEBI:15377"/>
        <dbReference type="ChEBI" id="CHEBI:15378"/>
        <dbReference type="ChEBI" id="CHEBI:16335"/>
        <dbReference type="ChEBI" id="CHEBI:17596"/>
        <dbReference type="ChEBI" id="CHEBI:28938"/>
        <dbReference type="EC" id="3.5.4.4"/>
    </reaction>
    <physiologicalReaction direction="left-to-right" evidence="7">
        <dbReference type="Rhea" id="RHEA:24409"/>
    </physiologicalReaction>
</comment>
<dbReference type="KEGG" id="cta:CTA_0060"/>
<dbReference type="Proteomes" id="UP000002532">
    <property type="component" value="Chromosome"/>
</dbReference>
<dbReference type="AlphaFoldDB" id="A0A0H2X1B2"/>
<dbReference type="EMBL" id="CP000051">
    <property type="protein sequence ID" value="AAX50307.1"/>
    <property type="molecule type" value="Genomic_DNA"/>
</dbReference>
<dbReference type="GO" id="GO:0005507">
    <property type="term" value="F:copper ion binding"/>
    <property type="evidence" value="ECO:0007669"/>
    <property type="project" value="TreeGrafter"/>
</dbReference>
<evidence type="ECO:0000256" key="5">
    <source>
        <dbReference type="ARBA" id="ARBA00022801"/>
    </source>
</evidence>
<comment type="catalytic activity">
    <reaction evidence="9">
        <text>S-methyl-5'-thioadenosine + phosphate = 5-(methylsulfanyl)-alpha-D-ribose 1-phosphate + adenine</text>
        <dbReference type="Rhea" id="RHEA:11852"/>
        <dbReference type="ChEBI" id="CHEBI:16708"/>
        <dbReference type="ChEBI" id="CHEBI:17509"/>
        <dbReference type="ChEBI" id="CHEBI:43474"/>
        <dbReference type="ChEBI" id="CHEBI:58533"/>
        <dbReference type="EC" id="2.4.2.28"/>
    </reaction>
    <physiologicalReaction direction="left-to-right" evidence="9">
        <dbReference type="Rhea" id="RHEA:11853"/>
    </physiologicalReaction>
</comment>
<dbReference type="NCBIfam" id="TIGR00726">
    <property type="entry name" value="peptidoglycan editing factor PgeF"/>
    <property type="match status" value="1"/>
</dbReference>
<evidence type="ECO:0000256" key="6">
    <source>
        <dbReference type="ARBA" id="ARBA00022833"/>
    </source>
</evidence>
<evidence type="ECO:0000256" key="8">
    <source>
        <dbReference type="ARBA" id="ARBA00048968"/>
    </source>
</evidence>
<accession>A0A0H2X1B2</accession>
<evidence type="ECO:0000256" key="9">
    <source>
        <dbReference type="ARBA" id="ARBA00049893"/>
    </source>
</evidence>
<dbReference type="SUPFAM" id="SSF64438">
    <property type="entry name" value="CNF1/YfiH-like putative cysteine hydrolases"/>
    <property type="match status" value="1"/>
</dbReference>
<keyword evidence="6" id="KW-0862">Zinc</keyword>
<evidence type="ECO:0000256" key="1">
    <source>
        <dbReference type="ARBA" id="ARBA00000553"/>
    </source>
</evidence>
<keyword evidence="12" id="KW-1185">Reference proteome</keyword>
<protein>
    <recommendedName>
        <fullName evidence="10">Purine nucleoside phosphorylase</fullName>
    </recommendedName>
</protein>
<evidence type="ECO:0000256" key="10">
    <source>
        <dbReference type="RuleBase" id="RU361274"/>
    </source>
</evidence>
<dbReference type="PANTHER" id="PTHR30616">
    <property type="entry name" value="UNCHARACTERIZED PROTEIN YFIH"/>
    <property type="match status" value="1"/>
</dbReference>
<comment type="catalytic activity">
    <reaction evidence="1">
        <text>inosine + phosphate = alpha-D-ribose 1-phosphate + hypoxanthine</text>
        <dbReference type="Rhea" id="RHEA:27646"/>
        <dbReference type="ChEBI" id="CHEBI:17368"/>
        <dbReference type="ChEBI" id="CHEBI:17596"/>
        <dbReference type="ChEBI" id="CHEBI:43474"/>
        <dbReference type="ChEBI" id="CHEBI:57720"/>
        <dbReference type="EC" id="2.4.2.1"/>
    </reaction>
    <physiologicalReaction direction="left-to-right" evidence="1">
        <dbReference type="Rhea" id="RHEA:27647"/>
    </physiologicalReaction>
</comment>